<protein>
    <recommendedName>
        <fullName evidence="4">CBM10 domain-containing protein</fullName>
    </recommendedName>
</protein>
<keyword evidence="6" id="KW-1185">Reference proteome</keyword>
<dbReference type="Gene3D" id="3.90.1220.10">
    <property type="entry name" value="Cellulose docking domain, dockering"/>
    <property type="match status" value="2"/>
</dbReference>
<dbReference type="GO" id="GO:0016787">
    <property type="term" value="F:hydrolase activity"/>
    <property type="evidence" value="ECO:0007669"/>
    <property type="project" value="UniProtKB-KW"/>
</dbReference>
<organism evidence="5 6">
    <name type="scientific">Anaeromyces robustus</name>
    <dbReference type="NCBI Taxonomy" id="1754192"/>
    <lineage>
        <taxon>Eukaryota</taxon>
        <taxon>Fungi</taxon>
        <taxon>Fungi incertae sedis</taxon>
        <taxon>Chytridiomycota</taxon>
        <taxon>Chytridiomycota incertae sedis</taxon>
        <taxon>Neocallimastigomycetes</taxon>
        <taxon>Neocallimastigales</taxon>
        <taxon>Neocallimastigaceae</taxon>
        <taxon>Anaeromyces</taxon>
    </lineage>
</organism>
<dbReference type="EMBL" id="MCFG01000063">
    <property type="protein sequence ID" value="ORX83899.1"/>
    <property type="molecule type" value="Genomic_DNA"/>
</dbReference>
<dbReference type="OrthoDB" id="2096654at2759"/>
<dbReference type="AlphaFoldDB" id="A0A1Y1XDT1"/>
<feature type="non-terminal residue" evidence="5">
    <location>
        <position position="1"/>
    </location>
</feature>
<keyword evidence="2" id="KW-0677">Repeat</keyword>
<feature type="non-terminal residue" evidence="5">
    <location>
        <position position="73"/>
    </location>
</feature>
<evidence type="ECO:0000259" key="4">
    <source>
        <dbReference type="PROSITE" id="PS51763"/>
    </source>
</evidence>
<dbReference type="InterPro" id="IPR009034">
    <property type="entry name" value="Dockerin_dom_fun_sf"/>
</dbReference>
<reference evidence="5 6" key="1">
    <citation type="submission" date="2016-08" db="EMBL/GenBank/DDBJ databases">
        <title>A Parts List for Fungal Cellulosomes Revealed by Comparative Genomics.</title>
        <authorList>
            <consortium name="DOE Joint Genome Institute"/>
            <person name="Haitjema C.H."/>
            <person name="Gilmore S.P."/>
            <person name="Henske J.K."/>
            <person name="Solomon K.V."/>
            <person name="De Groot R."/>
            <person name="Kuo A."/>
            <person name="Mondo S.J."/>
            <person name="Salamov A.A."/>
            <person name="Labutti K."/>
            <person name="Zhao Z."/>
            <person name="Chiniquy J."/>
            <person name="Barry K."/>
            <person name="Brewer H.M."/>
            <person name="Purvine S.O."/>
            <person name="Wright A.T."/>
            <person name="Boxma B."/>
            <person name="Van Alen T."/>
            <person name="Hackstein J.H."/>
            <person name="Baker S.E."/>
            <person name="Grigoriev I.V."/>
            <person name="O'Malley M.A."/>
        </authorList>
    </citation>
    <scope>NUCLEOTIDE SEQUENCE [LARGE SCALE GENOMIC DNA]</scope>
    <source>
        <strain evidence="5 6">S4</strain>
    </source>
</reference>
<evidence type="ECO:0000256" key="2">
    <source>
        <dbReference type="ARBA" id="ARBA00022737"/>
    </source>
</evidence>
<sequence length="73" mass="7973">RGFSCCSNQNTQVEYVDEIGNWGIENGKLCGIGYERCSFSILGYPCCSSVNPAVAYTDNNGSWGFEDGEWCGI</sequence>
<feature type="domain" description="CBM10" evidence="4">
    <location>
        <begin position="36"/>
        <end position="73"/>
    </location>
</feature>
<gene>
    <name evidence="5" type="ORF">BCR32DRAFT_191980</name>
</gene>
<dbReference type="SUPFAM" id="SSF64571">
    <property type="entry name" value="Cellulose docking domain, dockering"/>
    <property type="match status" value="2"/>
</dbReference>
<dbReference type="InterPro" id="IPR002883">
    <property type="entry name" value="CBM10/Dockerin_dom"/>
</dbReference>
<dbReference type="Proteomes" id="UP000193944">
    <property type="component" value="Unassembled WGS sequence"/>
</dbReference>
<dbReference type="Pfam" id="PF02013">
    <property type="entry name" value="CBM_10"/>
    <property type="match status" value="2"/>
</dbReference>
<dbReference type="PROSITE" id="PS51763">
    <property type="entry name" value="CBM10"/>
    <property type="match status" value="2"/>
</dbReference>
<evidence type="ECO:0000313" key="6">
    <source>
        <dbReference type="Proteomes" id="UP000193944"/>
    </source>
</evidence>
<proteinExistence type="predicted"/>
<comment type="caution">
    <text evidence="5">The sequence shown here is derived from an EMBL/GenBank/DDBJ whole genome shotgun (WGS) entry which is preliminary data.</text>
</comment>
<evidence type="ECO:0000256" key="3">
    <source>
        <dbReference type="ARBA" id="ARBA00022801"/>
    </source>
</evidence>
<name>A0A1Y1XDT1_9FUNG</name>
<feature type="domain" description="CBM10" evidence="4">
    <location>
        <begin position="1"/>
        <end position="33"/>
    </location>
</feature>
<keyword evidence="3" id="KW-0378">Hydrolase</keyword>
<accession>A0A1Y1XDT1</accession>
<evidence type="ECO:0000313" key="5">
    <source>
        <dbReference type="EMBL" id="ORX83899.1"/>
    </source>
</evidence>
<evidence type="ECO:0000256" key="1">
    <source>
        <dbReference type="ARBA" id="ARBA00022729"/>
    </source>
</evidence>
<keyword evidence="1" id="KW-0732">Signal</keyword>
<reference evidence="5 6" key="2">
    <citation type="submission" date="2016-08" db="EMBL/GenBank/DDBJ databases">
        <title>Pervasive Adenine N6-methylation of Active Genes in Fungi.</title>
        <authorList>
            <consortium name="DOE Joint Genome Institute"/>
            <person name="Mondo S.J."/>
            <person name="Dannebaum R.O."/>
            <person name="Kuo R.C."/>
            <person name="Labutti K."/>
            <person name="Haridas S."/>
            <person name="Kuo A."/>
            <person name="Salamov A."/>
            <person name="Ahrendt S.R."/>
            <person name="Lipzen A."/>
            <person name="Sullivan W."/>
            <person name="Andreopoulos W.B."/>
            <person name="Clum A."/>
            <person name="Lindquist E."/>
            <person name="Daum C."/>
            <person name="Ramamoorthy G.K."/>
            <person name="Gryganskyi A."/>
            <person name="Culley D."/>
            <person name="Magnuson J.K."/>
            <person name="James T.Y."/>
            <person name="O'Malley M.A."/>
            <person name="Stajich J.E."/>
            <person name="Spatafora J.W."/>
            <person name="Visel A."/>
            <person name="Grigoriev I.V."/>
        </authorList>
    </citation>
    <scope>NUCLEOTIDE SEQUENCE [LARGE SCALE GENOMIC DNA]</scope>
    <source>
        <strain evidence="5 6">S4</strain>
    </source>
</reference>